<dbReference type="Proteomes" id="UP000551758">
    <property type="component" value="Unassembled WGS sequence"/>
</dbReference>
<evidence type="ECO:0000313" key="1">
    <source>
        <dbReference type="EMBL" id="KAF5926821.1"/>
    </source>
</evidence>
<evidence type="ECO:0000313" key="2">
    <source>
        <dbReference type="Proteomes" id="UP000551758"/>
    </source>
</evidence>
<organism evidence="1 2">
    <name type="scientific">Diceros bicornis minor</name>
    <name type="common">South-central black rhinoceros</name>
    <dbReference type="NCBI Taxonomy" id="77932"/>
    <lineage>
        <taxon>Eukaryota</taxon>
        <taxon>Metazoa</taxon>
        <taxon>Chordata</taxon>
        <taxon>Craniata</taxon>
        <taxon>Vertebrata</taxon>
        <taxon>Euteleostomi</taxon>
        <taxon>Mammalia</taxon>
        <taxon>Eutheria</taxon>
        <taxon>Laurasiatheria</taxon>
        <taxon>Perissodactyla</taxon>
        <taxon>Rhinocerotidae</taxon>
        <taxon>Diceros</taxon>
    </lineage>
</organism>
<gene>
    <name evidence="1" type="ORF">HPG69_001452</name>
</gene>
<sequence length="14" mass="1495">MCWCGPQNIATGTI</sequence>
<dbReference type="EMBL" id="JACDTQ010000745">
    <property type="protein sequence ID" value="KAF5926821.1"/>
    <property type="molecule type" value="Genomic_DNA"/>
</dbReference>
<protein>
    <submittedName>
        <fullName evidence="1">Uncharacterized protein</fullName>
    </submittedName>
</protein>
<name>A0A7J7FFT2_DICBM</name>
<reference evidence="1 2" key="1">
    <citation type="journal article" date="2020" name="Mol. Biol. Evol.">
        <title>Interspecific Gene Flow and the Evolution of Specialization in Black and White Rhinoceros.</title>
        <authorList>
            <person name="Moodley Y."/>
            <person name="Westbury M.V."/>
            <person name="Russo I.M."/>
            <person name="Gopalakrishnan S."/>
            <person name="Rakotoarivelo A."/>
            <person name="Olsen R.A."/>
            <person name="Prost S."/>
            <person name="Tunstall T."/>
            <person name="Ryder O.A."/>
            <person name="Dalen L."/>
            <person name="Bruford M.W."/>
        </authorList>
    </citation>
    <scope>NUCLEOTIDE SEQUENCE [LARGE SCALE GENOMIC DNA]</scope>
    <source>
        <strain evidence="1">SBR-YM</strain>
        <tissue evidence="1">Skin</tissue>
    </source>
</reference>
<keyword evidence="2" id="KW-1185">Reference proteome</keyword>
<comment type="caution">
    <text evidence="1">The sequence shown here is derived from an EMBL/GenBank/DDBJ whole genome shotgun (WGS) entry which is preliminary data.</text>
</comment>
<proteinExistence type="predicted"/>
<accession>A0A7J7FFT2</accession>